<reference evidence="2 3" key="1">
    <citation type="submission" date="2017-08" db="EMBL/GenBank/DDBJ databases">
        <title>The whole genome shortgun sequences of strain Leeuwenhoekiella nanhaiensis G18 from the South China Sea.</title>
        <authorList>
            <person name="Liu Q."/>
        </authorList>
    </citation>
    <scope>NUCLEOTIDE SEQUENCE [LARGE SCALE GENOMIC DNA]</scope>
    <source>
        <strain evidence="2 3">G18</strain>
    </source>
</reference>
<comment type="caution">
    <text evidence="2">The sequence shown here is derived from an EMBL/GenBank/DDBJ whole genome shotgun (WGS) entry which is preliminary data.</text>
</comment>
<proteinExistence type="predicted"/>
<protein>
    <recommendedName>
        <fullName evidence="4">DUF4595 domain-containing protein</fullName>
    </recommendedName>
</protein>
<feature type="chain" id="PRO_5013961762" description="DUF4595 domain-containing protein" evidence="1">
    <location>
        <begin position="28"/>
        <end position="282"/>
    </location>
</feature>
<dbReference type="Proteomes" id="UP000229433">
    <property type="component" value="Unassembled WGS sequence"/>
</dbReference>
<evidence type="ECO:0000313" key="3">
    <source>
        <dbReference type="Proteomes" id="UP000229433"/>
    </source>
</evidence>
<keyword evidence="3" id="KW-1185">Reference proteome</keyword>
<accession>A0A2G1VUA5</accession>
<gene>
    <name evidence="2" type="ORF">CJ305_05000</name>
</gene>
<evidence type="ECO:0000313" key="2">
    <source>
        <dbReference type="EMBL" id="PHQ30324.1"/>
    </source>
</evidence>
<dbReference type="Gene3D" id="2.180.10.10">
    <property type="entry name" value="RHS repeat-associated core"/>
    <property type="match status" value="1"/>
</dbReference>
<feature type="signal peptide" evidence="1">
    <location>
        <begin position="1"/>
        <end position="27"/>
    </location>
</feature>
<name>A0A2G1VUA5_9FLAO</name>
<dbReference type="OrthoDB" id="1442531at2"/>
<evidence type="ECO:0008006" key="4">
    <source>
        <dbReference type="Google" id="ProtNLM"/>
    </source>
</evidence>
<keyword evidence="1" id="KW-0732">Signal</keyword>
<evidence type="ECO:0000256" key="1">
    <source>
        <dbReference type="SAM" id="SignalP"/>
    </source>
</evidence>
<dbReference type="RefSeq" id="WP_099645158.1">
    <property type="nucleotide sequence ID" value="NZ_KZ319288.1"/>
</dbReference>
<dbReference type="EMBL" id="NQXA01000002">
    <property type="protein sequence ID" value="PHQ30324.1"/>
    <property type="molecule type" value="Genomic_DNA"/>
</dbReference>
<dbReference type="AlphaFoldDB" id="A0A2G1VUA5"/>
<organism evidence="2 3">
    <name type="scientific">Leeuwenhoekiella nanhaiensis</name>
    <dbReference type="NCBI Taxonomy" id="1655491"/>
    <lineage>
        <taxon>Bacteria</taxon>
        <taxon>Pseudomonadati</taxon>
        <taxon>Bacteroidota</taxon>
        <taxon>Flavobacteriia</taxon>
        <taxon>Flavobacteriales</taxon>
        <taxon>Flavobacteriaceae</taxon>
        <taxon>Leeuwenhoekiella</taxon>
    </lineage>
</organism>
<dbReference type="PROSITE" id="PS51257">
    <property type="entry name" value="PROKAR_LIPOPROTEIN"/>
    <property type="match status" value="1"/>
</dbReference>
<sequence>MNKSKIILTLISLSLILLSCSSDDDSANPEPETATNKLVKSEKISDTRQVSYTYNIDDLISGIRGSYSSFDYSSDFSYNSDNKLTNWDYSETGSSTYRDTYTYTYNSNGLLSAYTANTENVIITYDGNTATLSGQLEGDTNAQAVLELNADGLVVKLIESDNYTNFGYDANDNLISAKSYDNTDELLAEYTLEYDNNVNPFYGQLQSIYIERFIEFFWEFDGIYIGGFEGYNFPYTKNNITSIRKSGADTTTMVYSYDTDNYPIRVNADYSGTTLLFDIEYY</sequence>